<accession>A0ABR4H7A9</accession>
<dbReference type="InterPro" id="IPR038765">
    <property type="entry name" value="Papain-like_cys_pep_sf"/>
</dbReference>
<dbReference type="SUPFAM" id="SSF54001">
    <property type="entry name" value="Cysteine proteinases"/>
    <property type="match status" value="1"/>
</dbReference>
<proteinExistence type="inferred from homology"/>
<reference evidence="8 9" key="1">
    <citation type="submission" date="2024-07" db="EMBL/GenBank/DDBJ databases">
        <title>Section-level genome sequencing and comparative genomics of Aspergillus sections Usti and Cavernicolus.</title>
        <authorList>
            <consortium name="Lawrence Berkeley National Laboratory"/>
            <person name="Nybo J.L."/>
            <person name="Vesth T.C."/>
            <person name="Theobald S."/>
            <person name="Frisvad J.C."/>
            <person name="Larsen T.O."/>
            <person name="Kjaerboelling I."/>
            <person name="Rothschild-Mancinelli K."/>
            <person name="Lyhne E.K."/>
            <person name="Kogle M.E."/>
            <person name="Barry K."/>
            <person name="Clum A."/>
            <person name="Na H."/>
            <person name="Ledsgaard L."/>
            <person name="Lin J."/>
            <person name="Lipzen A."/>
            <person name="Kuo A."/>
            <person name="Riley R."/>
            <person name="Mondo S."/>
            <person name="Labutti K."/>
            <person name="Haridas S."/>
            <person name="Pangalinan J."/>
            <person name="Salamov A.A."/>
            <person name="Simmons B.A."/>
            <person name="Magnuson J.K."/>
            <person name="Chen J."/>
            <person name="Drula E."/>
            <person name="Henrissat B."/>
            <person name="Wiebenga A."/>
            <person name="Lubbers R.J."/>
            <person name="Gomes A.C."/>
            <person name="Makela M.R."/>
            <person name="Stajich J."/>
            <person name="Grigoriev I.V."/>
            <person name="Mortensen U.H."/>
            <person name="De Vries R.P."/>
            <person name="Baker S.E."/>
            <person name="Andersen M.R."/>
        </authorList>
    </citation>
    <scope>NUCLEOTIDE SEQUENCE [LARGE SCALE GENOMIC DNA]</scope>
    <source>
        <strain evidence="8 9">CBS 588.65</strain>
    </source>
</reference>
<feature type="compositionally biased region" description="Basic and acidic residues" evidence="6">
    <location>
        <begin position="77"/>
        <end position="109"/>
    </location>
</feature>
<keyword evidence="3" id="KW-0645">Protease</keyword>
<dbReference type="PROSITE" id="PS50600">
    <property type="entry name" value="ULP_PROTEASE"/>
    <property type="match status" value="1"/>
</dbReference>
<evidence type="ECO:0000256" key="1">
    <source>
        <dbReference type="ARBA" id="ARBA00005234"/>
    </source>
</evidence>
<sequence length="1130" mass="127437">MNSTFRPDPNAVPIIPGQMYSNKKPSIPSGFKPVDKISKGVRQSGPVRAHGKERQKIFNSQRRSALSPPRSNQIVDTQERSSKRRRVEYPEEPSKRISISDDDAMDRSTIRSSPVATRSTALSPTPSQLSSQAKWSGHASEYRNVDKTTRVPRPSPRKETRPIGRFSSEDRDLGFTRDAADERRRGSSISRADTRHTSPKHPQEKSEVFVEIHSQSSALDDTWRNPPPQVRIPPVAKGRPSISRESPDELQGEATVQPVPISLDRSMTNQTSISDVTSRSNIRPTTFASHEKRARKSKKGKSNTKRPAPESFRLGFFRTGPHIRDALGAENDKLELDPAHDKITITVADAAYIREISLRKVLKILVGDEQSRKIRLELSKETSWDCKVDVELLTLDEKARFRSLIQKLNESRTIRIEVQEKPEIWLDKAFKKSKRENQLSDPPEDPYKRPLGVFDTIEEVPERPHEPCKRLKLSDALQGNNGKPAAELSVNSGGGLAKRTTPSIPVAKESQAFKTGASKGVEIPVKKYNPISQAPVRATRSMVRREPTTLVCDDDDEDEDLTSQLKLDVDEKWDKKPLVYPRFGKKKAEVNALDLERLAPYQFLNDNIIGLYIRFLEDHLQRRNAEVAKRVYFFNSYFFATLTNSPRGKRTINYEGVEKWTRNVDLFGYDYIVVPINEDAHWYVVIICNLPYLEGISDQGKPSTSRPPSEVREVPKTPESTMPDEEQGTSLPRSPQEESTRQSLASMILSEKQTSQADGSRSGEEEWPEREEYPGPSSARFPASSSQPQPDSQVDSEMAVTPKKGRKPKKKVPLGQKYDVAQPIVITFDSLGVPRNTTISTLKEYLHAEARSKRGTEINKTLIRGMKAREIPQQPNYSDCGLYLLAYIEKFIQDPDLFAKQLLRKEMRLEDWPPLRSNLLRSRLRNFMEQLYSEQEQLTKDKADEARLMVDQRPMSYLLGSSSDDAKQEVDANESPQAEHSKLSKSKLKESPRRESSVQRHSPKPETIEDPNPVKLETQESVIPIEPPDDSPIDPPKPTTKRQPCNREIIEVPDSQDQASASFAGTSQPTEAGPSSPSPKSPKHERSVYIDDSDGFEVTPSKRETKASKGGGFEVQIQVKETPPGSPSFK</sequence>
<feature type="compositionally biased region" description="Polar residues" evidence="6">
    <location>
        <begin position="110"/>
        <end position="134"/>
    </location>
</feature>
<dbReference type="Gene3D" id="3.40.395.10">
    <property type="entry name" value="Adenoviral Proteinase, Chain A"/>
    <property type="match status" value="1"/>
</dbReference>
<dbReference type="InterPro" id="IPR051947">
    <property type="entry name" value="Sentrin-specific_protease"/>
</dbReference>
<dbReference type="EMBL" id="JBFXLT010000059">
    <property type="protein sequence ID" value="KAL2811344.1"/>
    <property type="molecule type" value="Genomic_DNA"/>
</dbReference>
<evidence type="ECO:0000256" key="6">
    <source>
        <dbReference type="SAM" id="MobiDB-lite"/>
    </source>
</evidence>
<organism evidence="8 9">
    <name type="scientific">Aspergillus granulosus</name>
    <dbReference type="NCBI Taxonomy" id="176169"/>
    <lineage>
        <taxon>Eukaryota</taxon>
        <taxon>Fungi</taxon>
        <taxon>Dikarya</taxon>
        <taxon>Ascomycota</taxon>
        <taxon>Pezizomycotina</taxon>
        <taxon>Eurotiomycetes</taxon>
        <taxon>Eurotiomycetidae</taxon>
        <taxon>Eurotiales</taxon>
        <taxon>Aspergillaceae</taxon>
        <taxon>Aspergillus</taxon>
        <taxon>Aspergillus subgen. Nidulantes</taxon>
    </lineage>
</organism>
<feature type="region of interest" description="Disordered" evidence="6">
    <location>
        <begin position="1"/>
        <end position="255"/>
    </location>
</feature>
<feature type="domain" description="Ubiquitin-like protease family profile" evidence="7">
    <location>
        <begin position="588"/>
        <end position="891"/>
    </location>
</feature>
<keyword evidence="2" id="KW-0597">Phosphoprotein</keyword>
<feature type="compositionally biased region" description="Basic residues" evidence="6">
    <location>
        <begin position="292"/>
        <end position="304"/>
    </location>
</feature>
<dbReference type="InterPro" id="IPR003653">
    <property type="entry name" value="Peptidase_C48_C"/>
</dbReference>
<feature type="compositionally biased region" description="Polar residues" evidence="6">
    <location>
        <begin position="57"/>
        <end position="76"/>
    </location>
</feature>
<feature type="compositionally biased region" description="Low complexity" evidence="6">
    <location>
        <begin position="784"/>
        <end position="796"/>
    </location>
</feature>
<dbReference type="Pfam" id="PF02902">
    <property type="entry name" value="Peptidase_C48"/>
    <property type="match status" value="2"/>
</dbReference>
<feature type="compositionally biased region" description="Basic and acidic residues" evidence="6">
    <location>
        <begin position="140"/>
        <end position="149"/>
    </location>
</feature>
<evidence type="ECO:0000313" key="8">
    <source>
        <dbReference type="EMBL" id="KAL2811344.1"/>
    </source>
</evidence>
<dbReference type="Proteomes" id="UP001610334">
    <property type="component" value="Unassembled WGS sequence"/>
</dbReference>
<comment type="similarity">
    <text evidence="1">Belongs to the peptidase C48 family.</text>
</comment>
<keyword evidence="4" id="KW-0833">Ubl conjugation pathway</keyword>
<feature type="region of interest" description="Disordered" evidence="6">
    <location>
        <begin position="958"/>
        <end position="1130"/>
    </location>
</feature>
<evidence type="ECO:0000256" key="2">
    <source>
        <dbReference type="ARBA" id="ARBA00022553"/>
    </source>
</evidence>
<evidence type="ECO:0000313" key="9">
    <source>
        <dbReference type="Proteomes" id="UP001610334"/>
    </source>
</evidence>
<evidence type="ECO:0000256" key="3">
    <source>
        <dbReference type="ARBA" id="ARBA00022670"/>
    </source>
</evidence>
<keyword evidence="9" id="KW-1185">Reference proteome</keyword>
<dbReference type="PANTHER" id="PTHR46896:SF3">
    <property type="entry name" value="FI06413P-RELATED"/>
    <property type="match status" value="1"/>
</dbReference>
<evidence type="ECO:0000256" key="4">
    <source>
        <dbReference type="ARBA" id="ARBA00022786"/>
    </source>
</evidence>
<feature type="region of interest" description="Disordered" evidence="6">
    <location>
        <begin position="698"/>
        <end position="813"/>
    </location>
</feature>
<feature type="compositionally biased region" description="Polar residues" evidence="6">
    <location>
        <begin position="269"/>
        <end position="288"/>
    </location>
</feature>
<feature type="compositionally biased region" description="Basic and acidic residues" evidence="6">
    <location>
        <begin position="977"/>
        <end position="1007"/>
    </location>
</feature>
<feature type="compositionally biased region" description="Basic and acidic residues" evidence="6">
    <location>
        <begin position="156"/>
        <end position="185"/>
    </location>
</feature>
<gene>
    <name evidence="8" type="ORF">BJX63DRAFT_422452</name>
</gene>
<feature type="region of interest" description="Disordered" evidence="6">
    <location>
        <begin position="269"/>
        <end position="313"/>
    </location>
</feature>
<name>A0ABR4H7A9_9EURO</name>
<evidence type="ECO:0000259" key="7">
    <source>
        <dbReference type="PROSITE" id="PS50600"/>
    </source>
</evidence>
<feature type="compositionally biased region" description="Basic residues" evidence="6">
    <location>
        <begin position="803"/>
        <end position="812"/>
    </location>
</feature>
<feature type="compositionally biased region" description="Polar residues" evidence="6">
    <location>
        <begin position="1055"/>
        <end position="1070"/>
    </location>
</feature>
<keyword evidence="5" id="KW-0378">Hydrolase</keyword>
<feature type="region of interest" description="Disordered" evidence="6">
    <location>
        <begin position="476"/>
        <end position="502"/>
    </location>
</feature>
<comment type="caution">
    <text evidence="8">The sequence shown here is derived from an EMBL/GenBank/DDBJ whole genome shotgun (WGS) entry which is preliminary data.</text>
</comment>
<evidence type="ECO:0000256" key="5">
    <source>
        <dbReference type="ARBA" id="ARBA00022801"/>
    </source>
</evidence>
<protein>
    <recommendedName>
        <fullName evidence="7">Ubiquitin-like protease family profile domain-containing protein</fullName>
    </recommendedName>
</protein>
<dbReference type="PANTHER" id="PTHR46896">
    <property type="entry name" value="SENTRIN-SPECIFIC PROTEASE"/>
    <property type="match status" value="1"/>
</dbReference>
<feature type="compositionally biased region" description="Polar residues" evidence="6">
    <location>
        <begin position="741"/>
        <end position="758"/>
    </location>
</feature>
<feature type="compositionally biased region" description="Basic and acidic residues" evidence="6">
    <location>
        <begin position="192"/>
        <end position="210"/>
    </location>
</feature>